<name>A0A8S5UM32_9CAUD</name>
<dbReference type="EMBL" id="BK016109">
    <property type="protein sequence ID" value="DAF95541.1"/>
    <property type="molecule type" value="Genomic_DNA"/>
</dbReference>
<proteinExistence type="predicted"/>
<accession>A0A8S5UM32</accession>
<evidence type="ECO:0000313" key="1">
    <source>
        <dbReference type="EMBL" id="DAF95541.1"/>
    </source>
</evidence>
<sequence>MEKTELCESKGIRLIHIWGNEIFTKWKLIRYILLCYINRKIPLWHGNNLPRDYF</sequence>
<reference evidence="1" key="1">
    <citation type="journal article" date="2021" name="Proc. Natl. Acad. Sci. U.S.A.">
        <title>A Catalog of Tens of Thousands of Viruses from Human Metagenomes Reveals Hidden Associations with Chronic Diseases.</title>
        <authorList>
            <person name="Tisza M.J."/>
            <person name="Buck C.B."/>
        </authorList>
    </citation>
    <scope>NUCLEOTIDE SEQUENCE</scope>
    <source>
        <strain evidence="1">CtCo31</strain>
    </source>
</reference>
<organism evidence="1">
    <name type="scientific">Myoviridae sp. ctCo31</name>
    <dbReference type="NCBI Taxonomy" id="2825053"/>
    <lineage>
        <taxon>Viruses</taxon>
        <taxon>Duplodnaviria</taxon>
        <taxon>Heunggongvirae</taxon>
        <taxon>Uroviricota</taxon>
        <taxon>Caudoviricetes</taxon>
    </lineage>
</organism>
<protein>
    <submittedName>
        <fullName evidence="1">Uncharacterized protein</fullName>
    </submittedName>
</protein>